<organism evidence="3 4">
    <name type="scientific">Vibrio sinensis</name>
    <dbReference type="NCBI Taxonomy" id="2302434"/>
    <lineage>
        <taxon>Bacteria</taxon>
        <taxon>Pseudomonadati</taxon>
        <taxon>Pseudomonadota</taxon>
        <taxon>Gammaproteobacteria</taxon>
        <taxon>Vibrionales</taxon>
        <taxon>Vibrionaceae</taxon>
        <taxon>Vibrio</taxon>
    </lineage>
</organism>
<evidence type="ECO:0000259" key="2">
    <source>
        <dbReference type="Pfam" id="PF07885"/>
    </source>
</evidence>
<accession>A0A3A6QMJ8</accession>
<keyword evidence="1" id="KW-1133">Transmembrane helix</keyword>
<keyword evidence="3" id="KW-0406">Ion transport</keyword>
<dbReference type="InterPro" id="IPR050721">
    <property type="entry name" value="Trk_Ktr_HKT_K-transport"/>
</dbReference>
<dbReference type="EMBL" id="QVMU01000003">
    <property type="protein sequence ID" value="RJX73713.1"/>
    <property type="molecule type" value="Genomic_DNA"/>
</dbReference>
<dbReference type="Proteomes" id="UP000273252">
    <property type="component" value="Unassembled WGS sequence"/>
</dbReference>
<gene>
    <name evidence="3" type="ORF">DZ860_05665</name>
</gene>
<dbReference type="Gene3D" id="1.10.287.70">
    <property type="match status" value="1"/>
</dbReference>
<sequence length="348" mass="39151">MAIWLYMRKWIHTRLFRLSNRNLLVLFIIYVLLSWVLLALAGETELTRDFSTFIYYLMVTASTVGYGDFSPQTPLGQWVIVLFVIPGGLALFAAILGQLAASLVDYWRAGILGKRKVRVENHILLLGWNGQRTMHLIRMLQHEEDGVRPIVLCSRSDIENPLPGEIEFVKVTSYTDSQEMSNAKIASASCIIVDNLEDDVTLSASLYCTSINPDAHLVAYFKDEALSTLLNKHCPNAECIPAVGAEMLAKAAVDPGSSALHQELLASTRGMTQYSTIYPNSESSRQVEMVFLFMKKHYQATLIAVQNEQTIHLNPDLETEILPGSKLFYISDERIAHFDWNQCQTNES</sequence>
<dbReference type="GO" id="GO:0034220">
    <property type="term" value="P:monoatomic ion transmembrane transport"/>
    <property type="evidence" value="ECO:0007669"/>
    <property type="project" value="UniProtKB-KW"/>
</dbReference>
<evidence type="ECO:0000256" key="1">
    <source>
        <dbReference type="SAM" id="Phobius"/>
    </source>
</evidence>
<name>A0A3A6QMJ8_9VIBR</name>
<dbReference type="PANTHER" id="PTHR43833:SF9">
    <property type="entry name" value="POTASSIUM CHANNEL PROTEIN YUGO-RELATED"/>
    <property type="match status" value="1"/>
</dbReference>
<dbReference type="Pfam" id="PF07885">
    <property type="entry name" value="Ion_trans_2"/>
    <property type="match status" value="1"/>
</dbReference>
<feature type="transmembrane region" description="Helical" evidence="1">
    <location>
        <begin position="75"/>
        <end position="106"/>
    </location>
</feature>
<dbReference type="OrthoDB" id="9813518at2"/>
<dbReference type="InterPro" id="IPR013099">
    <property type="entry name" value="K_chnl_dom"/>
</dbReference>
<dbReference type="InterPro" id="IPR036291">
    <property type="entry name" value="NAD(P)-bd_dom_sf"/>
</dbReference>
<dbReference type="AlphaFoldDB" id="A0A3A6QMJ8"/>
<dbReference type="Gene3D" id="3.40.50.720">
    <property type="entry name" value="NAD(P)-binding Rossmann-like Domain"/>
    <property type="match status" value="1"/>
</dbReference>
<keyword evidence="1" id="KW-0812">Transmembrane</keyword>
<reference evidence="3 4" key="1">
    <citation type="submission" date="2018-08" db="EMBL/GenBank/DDBJ databases">
        <title>Vibrio isolated from the Eastern China Marginal Seas.</title>
        <authorList>
            <person name="Li Y."/>
        </authorList>
    </citation>
    <scope>NUCLEOTIDE SEQUENCE [LARGE SCALE GENOMIC DNA]</scope>
    <source>
        <strain evidence="3 4">BEI233</strain>
    </source>
</reference>
<proteinExistence type="predicted"/>
<keyword evidence="3" id="KW-0407">Ion channel</keyword>
<keyword evidence="1" id="KW-0472">Membrane</keyword>
<evidence type="ECO:0000313" key="3">
    <source>
        <dbReference type="EMBL" id="RJX73713.1"/>
    </source>
</evidence>
<feature type="transmembrane region" description="Helical" evidence="1">
    <location>
        <begin position="53"/>
        <end position="69"/>
    </location>
</feature>
<feature type="domain" description="Potassium channel" evidence="2">
    <location>
        <begin position="26"/>
        <end position="102"/>
    </location>
</feature>
<protein>
    <submittedName>
        <fullName evidence="3">Two pore domain potassium channel family protein</fullName>
    </submittedName>
</protein>
<comment type="caution">
    <text evidence="3">The sequence shown here is derived from an EMBL/GenBank/DDBJ whole genome shotgun (WGS) entry which is preliminary data.</text>
</comment>
<feature type="transmembrane region" description="Helical" evidence="1">
    <location>
        <begin position="23"/>
        <end position="41"/>
    </location>
</feature>
<evidence type="ECO:0000313" key="4">
    <source>
        <dbReference type="Proteomes" id="UP000273252"/>
    </source>
</evidence>
<dbReference type="RefSeq" id="WP_120029953.1">
    <property type="nucleotide sequence ID" value="NZ_QVMU01000003.1"/>
</dbReference>
<dbReference type="SUPFAM" id="SSF51735">
    <property type="entry name" value="NAD(P)-binding Rossmann-fold domains"/>
    <property type="match status" value="1"/>
</dbReference>
<keyword evidence="3" id="KW-0813">Transport</keyword>
<keyword evidence="4" id="KW-1185">Reference proteome</keyword>
<dbReference type="PANTHER" id="PTHR43833">
    <property type="entry name" value="POTASSIUM CHANNEL PROTEIN 2-RELATED-RELATED"/>
    <property type="match status" value="1"/>
</dbReference>
<dbReference type="SUPFAM" id="SSF81324">
    <property type="entry name" value="Voltage-gated potassium channels"/>
    <property type="match status" value="1"/>
</dbReference>